<evidence type="ECO:0000313" key="5">
    <source>
        <dbReference type="Proteomes" id="UP000663829"/>
    </source>
</evidence>
<comment type="caution">
    <text evidence="2">The sequence shown here is derived from an EMBL/GenBank/DDBJ whole genome shotgun (WGS) entry which is preliminary data.</text>
</comment>
<dbReference type="EMBL" id="CAJNOQ010001449">
    <property type="protein sequence ID" value="CAF0895649.1"/>
    <property type="molecule type" value="Genomic_DNA"/>
</dbReference>
<dbReference type="OrthoDB" id="120976at2759"/>
<dbReference type="EMBL" id="CAJOBA010000243">
    <property type="protein sequence ID" value="CAF3516555.1"/>
    <property type="molecule type" value="Genomic_DNA"/>
</dbReference>
<dbReference type="Proteomes" id="UP000681722">
    <property type="component" value="Unassembled WGS sequence"/>
</dbReference>
<dbReference type="AlphaFoldDB" id="A0A813ZA86"/>
<dbReference type="Pfam" id="PF13516">
    <property type="entry name" value="LRR_6"/>
    <property type="match status" value="4"/>
</dbReference>
<dbReference type="Proteomes" id="UP000677228">
    <property type="component" value="Unassembled WGS sequence"/>
</dbReference>
<dbReference type="Gene3D" id="3.80.10.10">
    <property type="entry name" value="Ribonuclease Inhibitor"/>
    <property type="match status" value="1"/>
</dbReference>
<dbReference type="InterPro" id="IPR052394">
    <property type="entry name" value="LRR-containing"/>
</dbReference>
<dbReference type="Proteomes" id="UP000682733">
    <property type="component" value="Unassembled WGS sequence"/>
</dbReference>
<protein>
    <submittedName>
        <fullName evidence="2">Uncharacterized protein</fullName>
    </submittedName>
</protein>
<dbReference type="PANTHER" id="PTHR24114">
    <property type="entry name" value="LEUCINE RICH REPEAT FAMILY PROTEIN"/>
    <property type="match status" value="1"/>
</dbReference>
<dbReference type="EMBL" id="CAJNOK010000243">
    <property type="protein sequence ID" value="CAF0739397.1"/>
    <property type="molecule type" value="Genomic_DNA"/>
</dbReference>
<proteinExistence type="predicted"/>
<dbReference type="EMBL" id="CAJOBC010001449">
    <property type="protein sequence ID" value="CAF3679038.1"/>
    <property type="molecule type" value="Genomic_DNA"/>
</dbReference>
<dbReference type="InterPro" id="IPR032675">
    <property type="entry name" value="LRR_dom_sf"/>
</dbReference>
<sequence length="232" mass="26127">MFSEIGLNMYNEEGEEQNDQDCLSITSIDTNLEDLETDNLRKYEYSCKMLDVSSDRQMCDLLQYDNITITARTFCFNDFRAFFSTIEHKTLSTLNLSRNKLEAKSAIFMGTSLSMNFTQSECGILKMSSTCLANNYSLIKLNLSWNQIRGRGAVALLRAFEVNTGIKDLDLSWNGLGYDGSLALRRIFKINETLTYLNISHNNTDLKAAKVIAQGIAGNTALESLLVNDLNE</sequence>
<name>A0A813ZA86_9BILA</name>
<dbReference type="SMART" id="SM00368">
    <property type="entry name" value="LRR_RI"/>
    <property type="match status" value="4"/>
</dbReference>
<evidence type="ECO:0000313" key="2">
    <source>
        <dbReference type="EMBL" id="CAF0895649.1"/>
    </source>
</evidence>
<evidence type="ECO:0000313" key="1">
    <source>
        <dbReference type="EMBL" id="CAF0739397.1"/>
    </source>
</evidence>
<evidence type="ECO:0000313" key="3">
    <source>
        <dbReference type="EMBL" id="CAF3516555.1"/>
    </source>
</evidence>
<dbReference type="SUPFAM" id="SSF52047">
    <property type="entry name" value="RNI-like"/>
    <property type="match status" value="1"/>
</dbReference>
<dbReference type="PANTHER" id="PTHR24114:SF2">
    <property type="entry name" value="F-BOX DOMAIN-CONTAINING PROTEIN-RELATED"/>
    <property type="match status" value="1"/>
</dbReference>
<dbReference type="InterPro" id="IPR001611">
    <property type="entry name" value="Leu-rich_rpt"/>
</dbReference>
<gene>
    <name evidence="2" type="ORF">GPM918_LOCUS8360</name>
    <name evidence="1" type="ORF">OVA965_LOCUS1343</name>
    <name evidence="4" type="ORF">SRO942_LOCUS8360</name>
    <name evidence="3" type="ORF">TMI583_LOCUS1344</name>
</gene>
<dbReference type="Proteomes" id="UP000663829">
    <property type="component" value="Unassembled WGS sequence"/>
</dbReference>
<keyword evidence="5" id="KW-1185">Reference proteome</keyword>
<evidence type="ECO:0000313" key="4">
    <source>
        <dbReference type="EMBL" id="CAF3679038.1"/>
    </source>
</evidence>
<accession>A0A813ZA86</accession>
<organism evidence="2 5">
    <name type="scientific">Didymodactylos carnosus</name>
    <dbReference type="NCBI Taxonomy" id="1234261"/>
    <lineage>
        <taxon>Eukaryota</taxon>
        <taxon>Metazoa</taxon>
        <taxon>Spiralia</taxon>
        <taxon>Gnathifera</taxon>
        <taxon>Rotifera</taxon>
        <taxon>Eurotatoria</taxon>
        <taxon>Bdelloidea</taxon>
        <taxon>Philodinida</taxon>
        <taxon>Philodinidae</taxon>
        <taxon>Didymodactylos</taxon>
    </lineage>
</organism>
<reference evidence="2" key="1">
    <citation type="submission" date="2021-02" db="EMBL/GenBank/DDBJ databases">
        <authorList>
            <person name="Nowell W R."/>
        </authorList>
    </citation>
    <scope>NUCLEOTIDE SEQUENCE</scope>
</reference>